<protein>
    <submittedName>
        <fullName evidence="3">5'-Nucleotidase domain-containing protein</fullName>
    </submittedName>
</protein>
<dbReference type="GO" id="GO:0016787">
    <property type="term" value="F:hydrolase activity"/>
    <property type="evidence" value="ECO:0007669"/>
    <property type="project" value="InterPro"/>
</dbReference>
<organism evidence="3 4">
    <name type="scientific">Runella slithyformis (strain ATCC 29530 / DSM 19594 / LMG 11500 / NCIMB 11436 / LSU 4)</name>
    <dbReference type="NCBI Taxonomy" id="761193"/>
    <lineage>
        <taxon>Bacteria</taxon>
        <taxon>Pseudomonadati</taxon>
        <taxon>Bacteroidota</taxon>
        <taxon>Cytophagia</taxon>
        <taxon>Cytophagales</taxon>
        <taxon>Spirosomataceae</taxon>
        <taxon>Runella</taxon>
    </lineage>
</organism>
<keyword evidence="4" id="KW-1185">Reference proteome</keyword>
<feature type="chain" id="PRO_5031019119" evidence="1">
    <location>
        <begin position="25"/>
        <end position="252"/>
    </location>
</feature>
<reference evidence="3 4" key="2">
    <citation type="journal article" date="2012" name="Stand. Genomic Sci.">
        <title>Complete genome sequence of the aquatic bacterium Runella slithyformis type strain (LSU 4(T)).</title>
        <authorList>
            <person name="Copeland A."/>
            <person name="Zhang X."/>
            <person name="Misra M."/>
            <person name="Lapidus A."/>
            <person name="Nolan M."/>
            <person name="Lucas S."/>
            <person name="Deshpande S."/>
            <person name="Cheng J.F."/>
            <person name="Tapia R."/>
            <person name="Goodwin L.A."/>
            <person name="Pitluck S."/>
            <person name="Liolios K."/>
            <person name="Pagani I."/>
            <person name="Ivanova N."/>
            <person name="Mikhailova N."/>
            <person name="Pati A."/>
            <person name="Chen A."/>
            <person name="Palaniappan K."/>
            <person name="Land M."/>
            <person name="Hauser L."/>
            <person name="Pan C."/>
            <person name="Jeffries C.D."/>
            <person name="Detter J.C."/>
            <person name="Brambilla E.M."/>
            <person name="Rohde M."/>
            <person name="Djao O.D."/>
            <person name="Goker M."/>
            <person name="Sikorski J."/>
            <person name="Tindall B.J."/>
            <person name="Woyke T."/>
            <person name="Bristow J."/>
            <person name="Eisen J.A."/>
            <person name="Markowitz V."/>
            <person name="Hugenholtz P."/>
            <person name="Kyrpides N.C."/>
            <person name="Klenk H.P."/>
            <person name="Mavromatis K."/>
        </authorList>
    </citation>
    <scope>NUCLEOTIDE SEQUENCE [LARGE SCALE GENOMIC DNA]</scope>
    <source>
        <strain evidence="4">ATCC 29530 / DSM 19594 / LMG 11500 / NCIMB 11436 / LSU 4</strain>
    </source>
</reference>
<name>A0A7U3ZLQ9_RUNSL</name>
<dbReference type="InterPro" id="IPR006179">
    <property type="entry name" value="5_nucleotidase/apyrase"/>
</dbReference>
<dbReference type="InterPro" id="IPR036907">
    <property type="entry name" value="5'-Nucleotdase_C_sf"/>
</dbReference>
<reference evidence="4" key="1">
    <citation type="submission" date="2011-06" db="EMBL/GenBank/DDBJ databases">
        <title>The complete genome of chromosome of Runella slithyformis DSM 19594.</title>
        <authorList>
            <consortium name="US DOE Joint Genome Institute (JGI-PGF)"/>
            <person name="Lucas S."/>
            <person name="Han J."/>
            <person name="Lapidus A."/>
            <person name="Bruce D."/>
            <person name="Goodwin L."/>
            <person name="Pitluck S."/>
            <person name="Peters L."/>
            <person name="Kyrpides N."/>
            <person name="Mavromatis K."/>
            <person name="Ivanova N."/>
            <person name="Ovchinnikova G."/>
            <person name="Zhang X."/>
            <person name="Misra M."/>
            <person name="Detter J.C."/>
            <person name="Tapia R."/>
            <person name="Han C."/>
            <person name="Land M."/>
            <person name="Hauser L."/>
            <person name="Markowitz V."/>
            <person name="Cheng J.-F."/>
            <person name="Hugenholtz P."/>
            <person name="Woyke T."/>
            <person name="Wu D."/>
            <person name="Tindall B."/>
            <person name="Faehrich R."/>
            <person name="Brambilla E."/>
            <person name="Klenk H.-P."/>
            <person name="Eisen J.A."/>
        </authorList>
    </citation>
    <scope>NUCLEOTIDE SEQUENCE [LARGE SCALE GENOMIC DNA]</scope>
    <source>
        <strain evidence="4">ATCC 29530 / DSM 19594 / LMG 11500 / NCIMB 11436 / LSU 4</strain>
    </source>
</reference>
<dbReference type="Proteomes" id="UP000000493">
    <property type="component" value="Chromosome"/>
</dbReference>
<dbReference type="AlphaFoldDB" id="A0A7U3ZLQ9"/>
<dbReference type="Pfam" id="PF02872">
    <property type="entry name" value="5_nucleotid_C"/>
    <property type="match status" value="1"/>
</dbReference>
<feature type="signal peptide" evidence="1">
    <location>
        <begin position="1"/>
        <end position="24"/>
    </location>
</feature>
<dbReference type="SUPFAM" id="SSF55816">
    <property type="entry name" value="5'-nucleotidase (syn. UDP-sugar hydrolase), C-terminal domain"/>
    <property type="match status" value="1"/>
</dbReference>
<dbReference type="PROSITE" id="PS51257">
    <property type="entry name" value="PROKAR_LIPOPROTEIN"/>
    <property type="match status" value="1"/>
</dbReference>
<evidence type="ECO:0000313" key="3">
    <source>
        <dbReference type="EMBL" id="AEI49534.1"/>
    </source>
</evidence>
<dbReference type="KEGG" id="rsi:Runsl_3153"/>
<dbReference type="EMBL" id="CP002859">
    <property type="protein sequence ID" value="AEI49534.1"/>
    <property type="molecule type" value="Genomic_DNA"/>
</dbReference>
<evidence type="ECO:0000313" key="4">
    <source>
        <dbReference type="Proteomes" id="UP000000493"/>
    </source>
</evidence>
<dbReference type="InterPro" id="IPR008334">
    <property type="entry name" value="5'-Nucleotdase_C"/>
</dbReference>
<dbReference type="RefSeq" id="WP_013928841.1">
    <property type="nucleotide sequence ID" value="NC_015703.1"/>
</dbReference>
<accession>A0A7U3ZLQ9</accession>
<dbReference type="Gene3D" id="3.90.780.10">
    <property type="entry name" value="5'-Nucleotidase, C-terminal domain"/>
    <property type="match status" value="1"/>
</dbReference>
<feature type="domain" description="5'-Nucleotidase C-terminal" evidence="2">
    <location>
        <begin position="74"/>
        <end position="205"/>
    </location>
</feature>
<proteinExistence type="predicted"/>
<evidence type="ECO:0000259" key="2">
    <source>
        <dbReference type="Pfam" id="PF02872"/>
    </source>
</evidence>
<dbReference type="GO" id="GO:0009166">
    <property type="term" value="P:nucleotide catabolic process"/>
    <property type="evidence" value="ECO:0007669"/>
    <property type="project" value="InterPro"/>
</dbReference>
<sequence length="252" mass="27779">MRKNLLLIALFAFSLTACTRYFVAKPVQLRAIAVSDTSAAPTGLLSEQIASYLQPYHDSLEARMTAVLVKSPRRLTKGVPESELGNLMADMLREMGQERLGKPVDVAITNNGGIRTDFPAGNVTLGNVYEVMPFDNELVAITLSGPTMQKVIEYLAQRKEPQSGLKLVIDKATNKPLEVSIGGKPLDLNKTYTLITSDYMAVSSDMAAIVKTNQGFEVLHYLMRDAIADYLRRKGQQNQELDPKKDGRTSVQ</sequence>
<dbReference type="PANTHER" id="PTHR11575:SF24">
    <property type="entry name" value="5'-NUCLEOTIDASE"/>
    <property type="match status" value="1"/>
</dbReference>
<evidence type="ECO:0000256" key="1">
    <source>
        <dbReference type="SAM" id="SignalP"/>
    </source>
</evidence>
<dbReference type="PANTHER" id="PTHR11575">
    <property type="entry name" value="5'-NUCLEOTIDASE-RELATED"/>
    <property type="match status" value="1"/>
</dbReference>
<gene>
    <name evidence="3" type="ordered locus">Runsl_3153</name>
</gene>
<keyword evidence="1" id="KW-0732">Signal</keyword>
<dbReference type="PRINTS" id="PR01607">
    <property type="entry name" value="APYRASEFAMLY"/>
</dbReference>